<dbReference type="NCBIfam" id="TIGR00697">
    <property type="entry name" value="queuosine precursor transporter"/>
    <property type="match status" value="1"/>
</dbReference>
<keyword evidence="1" id="KW-0472">Membrane</keyword>
<proteinExistence type="inferred from homology"/>
<feature type="transmembrane region" description="Helical" evidence="1">
    <location>
        <begin position="99"/>
        <end position="119"/>
    </location>
</feature>
<comment type="subcellular location">
    <subcellularLocation>
        <location evidence="1">Cell membrane</location>
        <topology evidence="1">Multi-pass membrane protein</topology>
    </subcellularLocation>
</comment>
<comment type="function">
    <text evidence="1">Involved in the import of queuosine (Q) precursors, required for Q precursor salvage.</text>
</comment>
<dbReference type="Proteomes" id="UP000323439">
    <property type="component" value="Unassembled WGS sequence"/>
</dbReference>
<dbReference type="RefSeq" id="WP_149731632.1">
    <property type="nucleotide sequence ID" value="NZ_FMXB01000006.1"/>
</dbReference>
<keyword evidence="1" id="KW-1003">Cell membrane</keyword>
<feature type="transmembrane region" description="Helical" evidence="1">
    <location>
        <begin position="12"/>
        <end position="29"/>
    </location>
</feature>
<keyword evidence="1" id="KW-0813">Transport</keyword>
<name>A0A1G5W115_9EURY</name>
<dbReference type="PANTHER" id="PTHR34300:SF2">
    <property type="entry name" value="QUEUOSINE PRECURSOR TRANSPORTER-RELATED"/>
    <property type="match status" value="1"/>
</dbReference>
<evidence type="ECO:0000256" key="1">
    <source>
        <dbReference type="HAMAP-Rule" id="MF_02088"/>
    </source>
</evidence>
<dbReference type="EMBL" id="FMXB01000006">
    <property type="protein sequence ID" value="SDA51376.1"/>
    <property type="molecule type" value="Genomic_DNA"/>
</dbReference>
<dbReference type="AlphaFoldDB" id="A0A1G5W115"/>
<keyword evidence="3" id="KW-1185">Reference proteome</keyword>
<feature type="transmembrane region" description="Helical" evidence="1">
    <location>
        <begin position="172"/>
        <end position="194"/>
    </location>
</feature>
<dbReference type="HAMAP" id="MF_02088">
    <property type="entry name" value="Q_prec_transport"/>
    <property type="match status" value="1"/>
</dbReference>
<accession>A0A1G5W115</accession>
<dbReference type="InterPro" id="IPR003744">
    <property type="entry name" value="YhhQ"/>
</dbReference>
<keyword evidence="1" id="KW-0812">Transmembrane</keyword>
<organism evidence="2 3">
    <name type="scientific">Methanobrevibacter millerae</name>
    <dbReference type="NCBI Taxonomy" id="230361"/>
    <lineage>
        <taxon>Archaea</taxon>
        <taxon>Methanobacteriati</taxon>
        <taxon>Methanobacteriota</taxon>
        <taxon>Methanomada group</taxon>
        <taxon>Methanobacteria</taxon>
        <taxon>Methanobacteriales</taxon>
        <taxon>Methanobacteriaceae</taxon>
        <taxon>Methanobrevibacter</taxon>
    </lineage>
</organism>
<dbReference type="OrthoDB" id="82146at2157"/>
<protein>
    <recommendedName>
        <fullName evidence="1">Probable queuosine precursor transporter</fullName>
        <shortName evidence="1">Q precursor transporter</shortName>
    </recommendedName>
</protein>
<dbReference type="GO" id="GO:0005886">
    <property type="term" value="C:plasma membrane"/>
    <property type="evidence" value="ECO:0007669"/>
    <property type="project" value="UniProtKB-SubCell"/>
</dbReference>
<evidence type="ECO:0000313" key="2">
    <source>
        <dbReference type="EMBL" id="SDA51376.1"/>
    </source>
</evidence>
<comment type="similarity">
    <text evidence="1">Belongs to the vitamin uptake transporter (VUT/ECF) (TC 2.A.88) family. Q precursor transporter subfamily.</text>
</comment>
<feature type="transmembrane region" description="Helical" evidence="1">
    <location>
        <begin position="140"/>
        <end position="166"/>
    </location>
</feature>
<dbReference type="PROSITE" id="PS51257">
    <property type="entry name" value="PROKAR_LIPOPROTEIN"/>
    <property type="match status" value="1"/>
</dbReference>
<feature type="transmembrane region" description="Helical" evidence="1">
    <location>
        <begin position="35"/>
        <end position="57"/>
    </location>
</feature>
<keyword evidence="1" id="KW-1133">Transmembrane helix</keyword>
<dbReference type="GO" id="GO:0022857">
    <property type="term" value="F:transmembrane transporter activity"/>
    <property type="evidence" value="ECO:0007669"/>
    <property type="project" value="UniProtKB-UniRule"/>
</dbReference>
<dbReference type="PANTHER" id="PTHR34300">
    <property type="entry name" value="QUEUOSINE PRECURSOR TRANSPORTER-RELATED"/>
    <property type="match status" value="1"/>
</dbReference>
<dbReference type="Pfam" id="PF02592">
    <property type="entry name" value="Vut_1"/>
    <property type="match status" value="1"/>
</dbReference>
<sequence length="214" mass="23944">MFENMNKTKAYAYLAGIFCACMIASNILATRTLEISFIALPCSILTFPILFIVNDILSEIYGFKLTKNIIYLGFIINVVVVALYQVAMIFPSNSPNAPAFAALLSTTPRLFVAGLISYMMGNLLNSQVLVKLKEKYSDLLFVRVIVSTIIGETVDSVIFIFVSFYGVLPNDLVLTMICCQIVFKVLYELIFYALTRKVIFKIKTLDEGSLFSKN</sequence>
<gene>
    <name evidence="2" type="ORF">SAMN02910315_01062</name>
</gene>
<feature type="transmembrane region" description="Helical" evidence="1">
    <location>
        <begin position="69"/>
        <end position="87"/>
    </location>
</feature>
<reference evidence="2 3" key="1">
    <citation type="submission" date="2016-10" db="EMBL/GenBank/DDBJ databases">
        <authorList>
            <person name="Varghese N."/>
            <person name="Submissions S."/>
        </authorList>
    </citation>
    <scope>NUCLEOTIDE SEQUENCE [LARGE SCALE GENOMIC DNA]</scope>
    <source>
        <strain evidence="2 3">DSM 16643</strain>
    </source>
</reference>
<evidence type="ECO:0000313" key="3">
    <source>
        <dbReference type="Proteomes" id="UP000323439"/>
    </source>
</evidence>